<dbReference type="EMBL" id="QJUM01000007">
    <property type="protein sequence ID" value="TBV07622.1"/>
    <property type="molecule type" value="Genomic_DNA"/>
</dbReference>
<comment type="caution">
    <text evidence="2">The sequence shown here is derived from an EMBL/GenBank/DDBJ whole genome shotgun (WGS) entry which is preliminary data.</text>
</comment>
<evidence type="ECO:0000313" key="5">
    <source>
        <dbReference type="Proteomes" id="UP000293172"/>
    </source>
</evidence>
<feature type="region of interest" description="Disordered" evidence="1">
    <location>
        <begin position="1"/>
        <end position="31"/>
    </location>
</feature>
<reference evidence="4 5" key="1">
    <citation type="submission" date="2018-06" db="EMBL/GenBank/DDBJ databases">
        <title>Three novel Pseudomonas species isolated from symptomatic oak.</title>
        <authorList>
            <person name="Bueno-Gonzalez V."/>
            <person name="Brady C."/>
        </authorList>
    </citation>
    <scope>NUCLEOTIDE SEQUENCE [LARGE SCALE GENOMIC DNA]</scope>
    <source>
        <strain evidence="3 4">P26B</strain>
        <strain evidence="2 5">P6B</strain>
    </source>
</reference>
<evidence type="ECO:0000313" key="3">
    <source>
        <dbReference type="EMBL" id="TBV07622.1"/>
    </source>
</evidence>
<dbReference type="Proteomes" id="UP000293172">
    <property type="component" value="Unassembled WGS sequence"/>
</dbReference>
<dbReference type="Proteomes" id="UP000291334">
    <property type="component" value="Unassembled WGS sequence"/>
</dbReference>
<dbReference type="EMBL" id="QJUL01000018">
    <property type="protein sequence ID" value="TBU91568.1"/>
    <property type="molecule type" value="Genomic_DNA"/>
</dbReference>
<proteinExistence type="predicted"/>
<accession>A0A4Q9R116</accession>
<name>A0A4Q9R116_9GAMM</name>
<dbReference type="RefSeq" id="WP_131173274.1">
    <property type="nucleotide sequence ID" value="NZ_QJUL01000018.1"/>
</dbReference>
<evidence type="ECO:0000313" key="2">
    <source>
        <dbReference type="EMBL" id="TBU91568.1"/>
    </source>
</evidence>
<dbReference type="OrthoDB" id="6895337at2"/>
<protein>
    <submittedName>
        <fullName evidence="2">Uncharacterized protein</fullName>
    </submittedName>
</protein>
<sequence length="122" mass="13055">MKIDTRPLVSGSELAPQRSAHAAPVAPSDPVVGLPPVREPGAPRNAVGHSLRGELEGLAHAGGVEPSLFCGSRPVQILEDILERILPSLDLEGETRTLAMALLREEIDTRQALDRQRVEVGE</sequence>
<evidence type="ECO:0000256" key="1">
    <source>
        <dbReference type="SAM" id="MobiDB-lite"/>
    </source>
</evidence>
<gene>
    <name evidence="3" type="ORF">DNK34_07885</name>
    <name evidence="2" type="ORF">DNK44_13910</name>
</gene>
<evidence type="ECO:0000313" key="4">
    <source>
        <dbReference type="Proteomes" id="UP000291334"/>
    </source>
</evidence>
<organism evidence="2 5">
    <name type="scientific">Phytopseudomonas dryadis</name>
    <dbReference type="NCBI Taxonomy" id="2487520"/>
    <lineage>
        <taxon>Bacteria</taxon>
        <taxon>Pseudomonadati</taxon>
        <taxon>Pseudomonadota</taxon>
        <taxon>Gammaproteobacteria</taxon>
        <taxon>Pseudomonadales</taxon>
        <taxon>Pseudomonadaceae</taxon>
        <taxon>Phytopseudomonas</taxon>
    </lineage>
</organism>
<dbReference type="AlphaFoldDB" id="A0A4Q9R116"/>
<keyword evidence="4" id="KW-1185">Reference proteome</keyword>